<evidence type="ECO:0000256" key="6">
    <source>
        <dbReference type="ARBA" id="ARBA00022692"/>
    </source>
</evidence>
<evidence type="ECO:0000256" key="21">
    <source>
        <dbReference type="PIRSR" id="PIRSR000615-4"/>
    </source>
</evidence>
<evidence type="ECO:0000259" key="26">
    <source>
        <dbReference type="SMART" id="SM00409"/>
    </source>
</evidence>
<evidence type="ECO:0000256" key="11">
    <source>
        <dbReference type="ARBA" id="ARBA00023136"/>
    </source>
</evidence>
<dbReference type="Pfam" id="PF07679">
    <property type="entry name" value="I-set"/>
    <property type="match status" value="2"/>
</dbReference>
<keyword evidence="6 23" id="KW-0812">Transmembrane</keyword>
<evidence type="ECO:0000256" key="24">
    <source>
        <dbReference type="SAM" id="SignalP"/>
    </source>
</evidence>
<feature type="domain" description="Immunoglobulin subtype 2" evidence="25">
    <location>
        <begin position="37"/>
        <end position="105"/>
    </location>
</feature>
<dbReference type="InterPro" id="IPR013106">
    <property type="entry name" value="Ig_V-set"/>
</dbReference>
<feature type="chain" id="PRO_5040475094" description="receptor protein-tyrosine kinase" evidence="24">
    <location>
        <begin position="20"/>
        <end position="1337"/>
    </location>
</feature>
<feature type="signal peptide" evidence="24">
    <location>
        <begin position="1"/>
        <end position="19"/>
    </location>
</feature>
<keyword evidence="15" id="KW-0325">Glycoprotein</keyword>
<dbReference type="GO" id="GO:0007169">
    <property type="term" value="P:cell surface receptor protein tyrosine kinase signaling pathway"/>
    <property type="evidence" value="ECO:0007669"/>
    <property type="project" value="InterPro"/>
</dbReference>
<feature type="transmembrane region" description="Helical" evidence="23">
    <location>
        <begin position="746"/>
        <end position="767"/>
    </location>
</feature>
<evidence type="ECO:0000256" key="10">
    <source>
        <dbReference type="ARBA" id="ARBA00022989"/>
    </source>
</evidence>
<dbReference type="GO" id="GO:0043235">
    <property type="term" value="C:receptor complex"/>
    <property type="evidence" value="ECO:0007669"/>
    <property type="project" value="TreeGrafter"/>
</dbReference>
<dbReference type="SMART" id="SM00408">
    <property type="entry name" value="IGc2"/>
    <property type="match status" value="4"/>
</dbReference>
<keyword evidence="10 23" id="KW-1133">Transmembrane helix</keyword>
<name>A0A9P0DE99_9CUCU</name>
<evidence type="ECO:0000256" key="12">
    <source>
        <dbReference type="ARBA" id="ARBA00023137"/>
    </source>
</evidence>
<organism evidence="27 28">
    <name type="scientific">Ceutorhynchus assimilis</name>
    <name type="common">cabbage seed weevil</name>
    <dbReference type="NCBI Taxonomy" id="467358"/>
    <lineage>
        <taxon>Eukaryota</taxon>
        <taxon>Metazoa</taxon>
        <taxon>Ecdysozoa</taxon>
        <taxon>Arthropoda</taxon>
        <taxon>Hexapoda</taxon>
        <taxon>Insecta</taxon>
        <taxon>Pterygota</taxon>
        <taxon>Neoptera</taxon>
        <taxon>Endopterygota</taxon>
        <taxon>Coleoptera</taxon>
        <taxon>Polyphaga</taxon>
        <taxon>Cucujiformia</taxon>
        <taxon>Curculionidae</taxon>
        <taxon>Ceutorhynchinae</taxon>
        <taxon>Ceutorhynchus</taxon>
    </lineage>
</organism>
<keyword evidence="5" id="KW-0808">Transferase</keyword>
<evidence type="ECO:0000256" key="2">
    <source>
        <dbReference type="ARBA" id="ARBA00011902"/>
    </source>
</evidence>
<feature type="binding site" evidence="20">
    <location>
        <position position="1036"/>
    </location>
    <ligand>
        <name>Mg(2+)</name>
        <dbReference type="ChEBI" id="CHEBI:18420"/>
    </ligand>
</feature>
<dbReference type="Gene3D" id="1.10.510.10">
    <property type="entry name" value="Transferase(Phosphotransferase) domain 1"/>
    <property type="match status" value="1"/>
</dbReference>
<feature type="domain" description="Immunoglobulin subtype 2" evidence="25">
    <location>
        <begin position="669"/>
        <end position="728"/>
    </location>
</feature>
<feature type="site" description="Important for interaction with phosphotyrosine-binding proteins" evidence="21">
    <location>
        <position position="1175"/>
    </location>
</feature>
<evidence type="ECO:0000256" key="22">
    <source>
        <dbReference type="PROSITE-ProRule" id="PRU10141"/>
    </source>
</evidence>
<evidence type="ECO:0000313" key="27">
    <source>
        <dbReference type="EMBL" id="CAH1128807.1"/>
    </source>
</evidence>
<dbReference type="SMART" id="SM00409">
    <property type="entry name" value="IG"/>
    <property type="match status" value="5"/>
</dbReference>
<keyword evidence="9 19" id="KW-0067">ATP-binding</keyword>
<evidence type="ECO:0000256" key="9">
    <source>
        <dbReference type="ARBA" id="ARBA00022840"/>
    </source>
</evidence>
<evidence type="ECO:0000256" key="18">
    <source>
        <dbReference type="PIRSR" id="PIRSR000615-1"/>
    </source>
</evidence>
<dbReference type="PROSITE" id="PS00109">
    <property type="entry name" value="PROTEIN_KINASE_TYR"/>
    <property type="match status" value="1"/>
</dbReference>
<feature type="domain" description="Immunoglobulin" evidence="26">
    <location>
        <begin position="657"/>
        <end position="741"/>
    </location>
</feature>
<dbReference type="FunFam" id="3.30.200.20:FF:000384">
    <property type="entry name" value="Receptor protein-tyrosine kinase"/>
    <property type="match status" value="1"/>
</dbReference>
<keyword evidence="20" id="KW-0479">Metal-binding</keyword>
<gene>
    <name evidence="27" type="ORF">CEUTPL_LOCUS7531</name>
</gene>
<comment type="subcellular location">
    <subcellularLocation>
        <location evidence="1">Cell membrane</location>
        <topology evidence="1">Single-pass type I membrane protein</topology>
    </subcellularLocation>
</comment>
<dbReference type="GO" id="GO:0046872">
    <property type="term" value="F:metal ion binding"/>
    <property type="evidence" value="ECO:0007669"/>
    <property type="project" value="UniProtKB-KW"/>
</dbReference>
<feature type="domain" description="Immunoglobulin" evidence="26">
    <location>
        <begin position="327"/>
        <end position="420"/>
    </location>
</feature>
<evidence type="ECO:0000256" key="19">
    <source>
        <dbReference type="PIRSR" id="PIRSR000615-2"/>
    </source>
</evidence>
<dbReference type="OrthoDB" id="3256376at2759"/>
<keyword evidence="14" id="KW-0675">Receptor</keyword>
<protein>
    <recommendedName>
        <fullName evidence="2">receptor protein-tyrosine kinase</fullName>
        <ecNumber evidence="2">2.7.10.1</ecNumber>
    </recommendedName>
</protein>
<evidence type="ECO:0000256" key="17">
    <source>
        <dbReference type="ARBA" id="ARBA00051243"/>
    </source>
</evidence>
<evidence type="ECO:0000256" key="8">
    <source>
        <dbReference type="ARBA" id="ARBA00022777"/>
    </source>
</evidence>
<dbReference type="PROSITE" id="PS00240">
    <property type="entry name" value="RECEPTOR_TYR_KIN_III"/>
    <property type="match status" value="1"/>
</dbReference>
<evidence type="ECO:0000256" key="7">
    <source>
        <dbReference type="ARBA" id="ARBA00022741"/>
    </source>
</evidence>
<feature type="domain" description="Immunoglobulin subtype 2" evidence="25">
    <location>
        <begin position="222"/>
        <end position="303"/>
    </location>
</feature>
<keyword evidence="20" id="KW-0460">Magnesium</keyword>
<dbReference type="Gene3D" id="2.60.40.10">
    <property type="entry name" value="Immunoglobulins"/>
    <property type="match status" value="7"/>
</dbReference>
<dbReference type="InterPro" id="IPR017441">
    <property type="entry name" value="Protein_kinase_ATP_BS"/>
</dbReference>
<feature type="domain" description="Immunoglobulin" evidence="26">
    <location>
        <begin position="31"/>
        <end position="114"/>
    </location>
</feature>
<dbReference type="SUPFAM" id="SSF48726">
    <property type="entry name" value="Immunoglobulin"/>
    <property type="match status" value="4"/>
</dbReference>
<evidence type="ECO:0000256" key="23">
    <source>
        <dbReference type="SAM" id="Phobius"/>
    </source>
</evidence>
<feature type="binding site" evidence="19">
    <location>
        <begin position="828"/>
        <end position="835"/>
    </location>
    <ligand>
        <name>ATP</name>
        <dbReference type="ChEBI" id="CHEBI:30616"/>
    </ligand>
</feature>
<dbReference type="Pfam" id="PF07686">
    <property type="entry name" value="V-set"/>
    <property type="match status" value="1"/>
</dbReference>
<dbReference type="SUPFAM" id="SSF56112">
    <property type="entry name" value="Protein kinase-like (PK-like)"/>
    <property type="match status" value="1"/>
</dbReference>
<dbReference type="GO" id="GO:0005524">
    <property type="term" value="F:ATP binding"/>
    <property type="evidence" value="ECO:0007669"/>
    <property type="project" value="UniProtKB-UniRule"/>
</dbReference>
<dbReference type="InterPro" id="IPR001824">
    <property type="entry name" value="Tyr_kinase_rcpt_3_CS"/>
</dbReference>
<keyword evidence="13" id="KW-1015">Disulfide bond</keyword>
<dbReference type="FunFam" id="1.10.510.10:FF:000373">
    <property type="entry name" value="Receptor protein-tyrosine kinase"/>
    <property type="match status" value="1"/>
</dbReference>
<evidence type="ECO:0000256" key="15">
    <source>
        <dbReference type="ARBA" id="ARBA00023180"/>
    </source>
</evidence>
<dbReference type="InterPro" id="IPR011009">
    <property type="entry name" value="Kinase-like_dom_sf"/>
</dbReference>
<feature type="domain" description="Immunoglobulin subtype 2" evidence="25">
    <location>
        <begin position="561"/>
        <end position="630"/>
    </location>
</feature>
<keyword evidence="11 23" id="KW-0472">Membrane</keyword>
<dbReference type="Proteomes" id="UP001152799">
    <property type="component" value="Chromosome 3"/>
</dbReference>
<keyword evidence="12" id="KW-0829">Tyrosine-protein kinase</keyword>
<dbReference type="InterPro" id="IPR013783">
    <property type="entry name" value="Ig-like_fold"/>
</dbReference>
<dbReference type="InterPro" id="IPR003598">
    <property type="entry name" value="Ig_sub2"/>
</dbReference>
<dbReference type="GO" id="GO:0004714">
    <property type="term" value="F:transmembrane receptor protein tyrosine kinase activity"/>
    <property type="evidence" value="ECO:0007669"/>
    <property type="project" value="UniProtKB-EC"/>
</dbReference>
<dbReference type="InterPro" id="IPR036179">
    <property type="entry name" value="Ig-like_dom_sf"/>
</dbReference>
<dbReference type="EC" id="2.7.10.1" evidence="2"/>
<keyword evidence="7 19" id="KW-0547">Nucleotide-binding</keyword>
<dbReference type="InterPro" id="IPR050122">
    <property type="entry name" value="RTK"/>
</dbReference>
<dbReference type="Pfam" id="PF07714">
    <property type="entry name" value="PK_Tyr_Ser-Thr"/>
    <property type="match status" value="1"/>
</dbReference>
<dbReference type="InterPro" id="IPR013098">
    <property type="entry name" value="Ig_I-set"/>
</dbReference>
<keyword evidence="8" id="KW-0418">Kinase</keyword>
<keyword evidence="4" id="KW-0597">Phosphoprotein</keyword>
<evidence type="ECO:0000259" key="25">
    <source>
        <dbReference type="SMART" id="SM00408"/>
    </source>
</evidence>
<keyword evidence="16" id="KW-0393">Immunoglobulin domain</keyword>
<dbReference type="PANTHER" id="PTHR24416:SF600">
    <property type="entry name" value="PDGF- AND VEGF-RECEPTOR RELATED, ISOFORM J"/>
    <property type="match status" value="1"/>
</dbReference>
<dbReference type="InterPro" id="IPR008266">
    <property type="entry name" value="Tyr_kinase_AS"/>
</dbReference>
<keyword evidence="24" id="KW-0732">Signal</keyword>
<sequence>MCVTGVVVLIMLLLDSTKAFQMPPQIIRNTTNNLVIEAGNNYTLTCEGYQPIKWTYPQPFSKIKQSWTKFTIINDNNTNKSTLHITNMSYPFVGYYTCQYETIEEQDQIYLYVNDPIHLSVEDDYNTHYAVQYQETTIPCRPTAPDIEVQLISFQTIKNEFDPKTGFTFSVPQITFADSYHCIFTRHSDNKRFELPIFLEVDSPRYYIATPSIEDQSYNHTDVGETLNLTCYLQETSENVFFYWSTPRGIFNSKDGAVNDVIIKRPQFTTINGLKCLESKLQIKNSQLSDSGLYSCKVLDRQSNSAIEYANVTVQDPNNCYIEISPEDSITVNANEQVQWIVEVNAHPKPELMWFDNKNSLIRNNSVYHTEILQDKALFQIHNALLEHTGFYTLKGISNREFLPNDGNCPAVAETKLILNVKVKPTVCLGSPSIEDILCKNPHVPIIYVANQEAELECRATGNPLPRLAWQEQVCLNDECKFVQINASSIPKLDGFTIQNYFKVNTTRNSIIKCIATNDLGKTESAKEYFISDVQNGFDIDDFTPGSIISKTASGIEVIVAENETFTFTCGVSPQKSETLQVFLNDEPLNERHDTNKVRSNWSKKTKVILKYPQLSDSGKYSCKIKNLHDQLFEYKNFTLQVKVPQPPIITKTNLDKEILIDYPKMKKELRCYVTGIPKPTIEWFKGTQLITPSDRFIFKENNMVLFINGTELGDEGIYQCSTYNSIGYMSKHATLRFKVKPISVIYYYVTGCIAILLIIAVIYICIRIRKERALRRELKLLGLENFHNGNPENLNPELGIDDQAELLPYNQKFEFPIENLKLGKQLGSGAFGVVLKAEAKGIIQGEQKSTVAVKMVKKNADESYIRALASELKIMVHLGKHINVVNLLGACTKNVAKRELLVIVEFCRYGNLQNYIYKHRPSYIDQVDPVSGTIDYNIGAEILDRTYSISSDNCPVSMQDYRERNQTMSTGDESVIMSNNSFQQPEWRLNYKGDYRGEVKPISTRELLTWSFQVARGMEYLASRKVLHGDLAARNILLADNNIVKICDFGLAKTMYNDNNYKKKSNNPLPVKWMAIESIRDRVFSTQSDVWSFGIVLWEFFSLARTPYPGMEADERLYHKLLEGYRMEPPAYASRDIYKIMLECWNVKALARPSFTKLAEKIGVLLEDSVRKHYVDLNDPYLKMNTEKLEDDDYLAMLSPPSFDVLSTPTGLYANGETSRQQLPGYTFMGANGIFSPRPLGENVFDFKEESHELYPMLRDEELDNDGYLTPITPVNSISNPMYHQMLPEIKTKNKITIPIDNNYISMPQYKNLIRDNKAEHLEMENVHYVNERMDV</sequence>
<reference evidence="27" key="1">
    <citation type="submission" date="2022-01" db="EMBL/GenBank/DDBJ databases">
        <authorList>
            <person name="King R."/>
        </authorList>
    </citation>
    <scope>NUCLEOTIDE SEQUENCE</scope>
</reference>
<keyword evidence="28" id="KW-1185">Reference proteome</keyword>
<feature type="binding site" evidence="19">
    <location>
        <position position="1035"/>
    </location>
    <ligand>
        <name>ATP</name>
        <dbReference type="ChEBI" id="CHEBI:30616"/>
    </ligand>
</feature>
<evidence type="ECO:0000256" key="4">
    <source>
        <dbReference type="ARBA" id="ARBA00022553"/>
    </source>
</evidence>
<keyword evidence="3" id="KW-1003">Cell membrane</keyword>
<feature type="binding site" evidence="20">
    <location>
        <position position="1049"/>
    </location>
    <ligand>
        <name>Mg(2+)</name>
        <dbReference type="ChEBI" id="CHEBI:18420"/>
    </ligand>
</feature>
<feature type="binding site" evidence="19">
    <location>
        <position position="855"/>
    </location>
    <ligand>
        <name>ATP</name>
        <dbReference type="ChEBI" id="CHEBI:30616"/>
    </ligand>
</feature>
<evidence type="ECO:0000313" key="28">
    <source>
        <dbReference type="Proteomes" id="UP001152799"/>
    </source>
</evidence>
<dbReference type="PANTHER" id="PTHR24416">
    <property type="entry name" value="TYROSINE-PROTEIN KINASE RECEPTOR"/>
    <property type="match status" value="1"/>
</dbReference>
<dbReference type="InterPro" id="IPR003599">
    <property type="entry name" value="Ig_sub"/>
</dbReference>
<proteinExistence type="predicted"/>
<dbReference type="PROSITE" id="PS00107">
    <property type="entry name" value="PROTEIN_KINASE_ATP"/>
    <property type="match status" value="1"/>
</dbReference>
<evidence type="ECO:0000256" key="13">
    <source>
        <dbReference type="ARBA" id="ARBA00023157"/>
    </source>
</evidence>
<dbReference type="InterPro" id="IPR001245">
    <property type="entry name" value="Ser-Thr/Tyr_kinase_cat_dom"/>
</dbReference>
<feature type="binding site" evidence="22">
    <location>
        <position position="859"/>
    </location>
    <ligand>
        <name>ATP</name>
        <dbReference type="ChEBI" id="CHEBI:30616"/>
    </ligand>
</feature>
<feature type="domain" description="Immunoglobulin" evidence="26">
    <location>
        <begin position="216"/>
        <end position="315"/>
    </location>
</feature>
<feature type="active site" description="Proton acceptor" evidence="18">
    <location>
        <position position="1031"/>
    </location>
</feature>
<evidence type="ECO:0000256" key="16">
    <source>
        <dbReference type="ARBA" id="ARBA00023319"/>
    </source>
</evidence>
<dbReference type="PIRSF" id="PIRSF000615">
    <property type="entry name" value="TyrPK_CSF1-R"/>
    <property type="match status" value="1"/>
</dbReference>
<dbReference type="EMBL" id="OU892279">
    <property type="protein sequence ID" value="CAH1128807.1"/>
    <property type="molecule type" value="Genomic_DNA"/>
</dbReference>
<evidence type="ECO:0000256" key="5">
    <source>
        <dbReference type="ARBA" id="ARBA00022679"/>
    </source>
</evidence>
<comment type="catalytic activity">
    <reaction evidence="17">
        <text>L-tyrosyl-[protein] + ATP = O-phospho-L-tyrosyl-[protein] + ADP + H(+)</text>
        <dbReference type="Rhea" id="RHEA:10596"/>
        <dbReference type="Rhea" id="RHEA-COMP:10136"/>
        <dbReference type="Rhea" id="RHEA-COMP:20101"/>
        <dbReference type="ChEBI" id="CHEBI:15378"/>
        <dbReference type="ChEBI" id="CHEBI:30616"/>
        <dbReference type="ChEBI" id="CHEBI:46858"/>
        <dbReference type="ChEBI" id="CHEBI:61978"/>
        <dbReference type="ChEBI" id="CHEBI:456216"/>
        <dbReference type="EC" id="2.7.10.1"/>
    </reaction>
</comment>
<feature type="domain" description="Immunoglobulin" evidence="26">
    <location>
        <begin position="555"/>
        <end position="643"/>
    </location>
</feature>
<dbReference type="GO" id="GO:0005886">
    <property type="term" value="C:plasma membrane"/>
    <property type="evidence" value="ECO:0007669"/>
    <property type="project" value="UniProtKB-SubCell"/>
</dbReference>
<evidence type="ECO:0000256" key="1">
    <source>
        <dbReference type="ARBA" id="ARBA00004251"/>
    </source>
</evidence>
<dbReference type="Gene3D" id="3.30.200.20">
    <property type="entry name" value="Phosphorylase Kinase, domain 1"/>
    <property type="match status" value="1"/>
</dbReference>
<accession>A0A9P0DE99</accession>
<evidence type="ECO:0000256" key="14">
    <source>
        <dbReference type="ARBA" id="ARBA00023170"/>
    </source>
</evidence>
<evidence type="ECO:0000256" key="20">
    <source>
        <dbReference type="PIRSR" id="PIRSR000615-3"/>
    </source>
</evidence>
<evidence type="ECO:0000256" key="3">
    <source>
        <dbReference type="ARBA" id="ARBA00022475"/>
    </source>
</evidence>